<keyword evidence="2" id="KW-1185">Reference proteome</keyword>
<proteinExistence type="predicted"/>
<comment type="caution">
    <text evidence="1">The sequence shown here is derived from an EMBL/GenBank/DDBJ whole genome shotgun (WGS) entry which is preliminary data.</text>
</comment>
<name>A0ACA9Y5Y4_9ASCO</name>
<accession>A0ACA9Y5Y4</accession>
<evidence type="ECO:0000313" key="2">
    <source>
        <dbReference type="Proteomes" id="UP001152531"/>
    </source>
</evidence>
<protein>
    <submittedName>
        <fullName evidence="1">Conserved oligomeric Golgi complex subunit 5</fullName>
    </submittedName>
</protein>
<sequence length="368" mass="42779">MRAMNEVEDFESFLDEGFNEFKFANDLLLGTNDHECEVLDVETSIKKLTFDLDEVEKRMKKLSSNHYEDLITNFQHIESTNSLMKSKITPNLERVNNSFSKVDQEIIQPYEESVKMNQALKKIHTTLDLLRGSNFFFMIMSQIEDLEKSGTNIIKLCRMYRQVNNLLQEANEELLSIQVIREFQPIHNVKYKNLVDTLTTVINNEINHSVKFDASNTNLKNHLIGYYILENSITSIIERTSISKKVQINSTQLSRSLQSPRNFNQLINELNTDCKEYLKKISTILKQCEIFERSSNLLDIFNKEGELSTVFWNSLVKNFEKTLVSTMARGGPVAKNLKIYRQGIIKSIEEVFEGQEKEMFLEAIKIIK</sequence>
<organism evidence="1 2">
    <name type="scientific">[Candida] jaroonii</name>
    <dbReference type="NCBI Taxonomy" id="467808"/>
    <lineage>
        <taxon>Eukaryota</taxon>
        <taxon>Fungi</taxon>
        <taxon>Dikarya</taxon>
        <taxon>Ascomycota</taxon>
        <taxon>Saccharomycotina</taxon>
        <taxon>Pichiomycetes</taxon>
        <taxon>Debaryomycetaceae</taxon>
        <taxon>Yamadazyma</taxon>
    </lineage>
</organism>
<reference evidence="1" key="1">
    <citation type="submission" date="2022-06" db="EMBL/GenBank/DDBJ databases">
        <authorList>
            <person name="Legras J.-L."/>
            <person name="Devillers H."/>
            <person name="Grondin C."/>
        </authorList>
    </citation>
    <scope>NUCLEOTIDE SEQUENCE</scope>
    <source>
        <strain evidence="1">CLIB 1444</strain>
    </source>
</reference>
<evidence type="ECO:0000313" key="1">
    <source>
        <dbReference type="EMBL" id="CAH6720346.1"/>
    </source>
</evidence>
<gene>
    <name evidence="1" type="ORF">CLIB1444_03S09868</name>
</gene>
<dbReference type="EMBL" id="CALSDN010000003">
    <property type="protein sequence ID" value="CAH6720346.1"/>
    <property type="molecule type" value="Genomic_DNA"/>
</dbReference>
<dbReference type="Proteomes" id="UP001152531">
    <property type="component" value="Unassembled WGS sequence"/>
</dbReference>